<organism evidence="2">
    <name type="scientific">uncultured gamma proteobacterium Rifle_16ft_4_minimus_5046</name>
    <dbReference type="NCBI Taxonomy" id="1665201"/>
    <lineage>
        <taxon>Bacteria</taxon>
        <taxon>Pseudomonadati</taxon>
        <taxon>Pseudomonadota</taxon>
        <taxon>Gammaproteobacteria</taxon>
        <taxon>environmental samples</taxon>
    </lineage>
</organism>
<reference evidence="2" key="1">
    <citation type="journal article" date="2015" name="ISME J.">
        <title>Aquifer environment selects for microbial species cohorts in sediment and groundwater.</title>
        <authorList>
            <person name="Hug L.A."/>
            <person name="Thomas B.C."/>
            <person name="Brown C.T."/>
            <person name="Frischkorn K.R."/>
            <person name="Williams K.H."/>
            <person name="Tringe S.G."/>
            <person name="Banfield J.F."/>
        </authorList>
    </citation>
    <scope>NUCLEOTIDE SEQUENCE</scope>
</reference>
<dbReference type="EMBL" id="KT007037">
    <property type="protein sequence ID" value="AKQ04394.1"/>
    <property type="molecule type" value="Genomic_DNA"/>
</dbReference>
<name>A0A0H4TU79_9GAMM</name>
<proteinExistence type="predicted"/>
<sequence length="78" mass="8320">MLVYSCSTPSISTSVTAQPGIDESSTRRSALPSVWPKPRSNGSITMRACRAAVSVTLTERGLRNSVAEPCIAVTCYLE</sequence>
<protein>
    <submittedName>
        <fullName evidence="2">Uncharacterized protein</fullName>
    </submittedName>
</protein>
<accession>A0A0H4TU79</accession>
<evidence type="ECO:0000256" key="1">
    <source>
        <dbReference type="SAM" id="MobiDB-lite"/>
    </source>
</evidence>
<dbReference type="AlphaFoldDB" id="A0A0H4TU79"/>
<evidence type="ECO:0000313" key="2">
    <source>
        <dbReference type="EMBL" id="AKQ04394.1"/>
    </source>
</evidence>
<feature type="region of interest" description="Disordered" evidence="1">
    <location>
        <begin position="15"/>
        <end position="41"/>
    </location>
</feature>